<dbReference type="PANTHER" id="PTHR31099">
    <property type="entry name" value="OS06G0165300 PROTEIN"/>
    <property type="match status" value="1"/>
</dbReference>
<evidence type="ECO:0000313" key="2">
    <source>
        <dbReference type="Proteomes" id="UP001279734"/>
    </source>
</evidence>
<evidence type="ECO:0000313" key="1">
    <source>
        <dbReference type="EMBL" id="GMH07240.1"/>
    </source>
</evidence>
<sequence length="259" mass="29663">MPPSSFSFPFRRQASEETLEPFPIMASVADFSSDLRENDIKALCVEFNIPKEMAWRVPGADDRASYPPEGYFTVYEAHLRSGLRLPLPEELQSIMAALQIPIAQVHANAMRYICTLCIFSRKLDQKFRMSGLKVIFKVTQGPEWTSLSSRTGIKINTAIHDSLKNWKNRFFFVKVGDKWPIAEDRVRSWRYTQKPEKVEWGPPSTVKPHPPIKMMKPVIEEVAHPPRCLRRRLLERARWLPIFLLTSPDLVAAGICGGP</sequence>
<reference evidence="1" key="1">
    <citation type="submission" date="2023-05" db="EMBL/GenBank/DDBJ databases">
        <title>Nepenthes gracilis genome sequencing.</title>
        <authorList>
            <person name="Fukushima K."/>
        </authorList>
    </citation>
    <scope>NUCLEOTIDE SEQUENCE</scope>
    <source>
        <strain evidence="1">SING2019-196</strain>
    </source>
</reference>
<comment type="caution">
    <text evidence="1">The sequence shown here is derived from an EMBL/GenBank/DDBJ whole genome shotgun (WGS) entry which is preliminary data.</text>
</comment>
<keyword evidence="2" id="KW-1185">Reference proteome</keyword>
<name>A0AAD3SA87_NEPGR</name>
<gene>
    <name evidence="1" type="ORF">Nepgr_009080</name>
</gene>
<dbReference type="AlphaFoldDB" id="A0AAD3SA87"/>
<dbReference type="Proteomes" id="UP001279734">
    <property type="component" value="Unassembled WGS sequence"/>
</dbReference>
<proteinExistence type="predicted"/>
<dbReference type="EMBL" id="BSYO01000007">
    <property type="protein sequence ID" value="GMH07240.1"/>
    <property type="molecule type" value="Genomic_DNA"/>
</dbReference>
<dbReference type="PANTHER" id="PTHR31099:SF49">
    <property type="entry name" value="MYOSIN HEAVY CHAIN-LIKE PROTEIN"/>
    <property type="match status" value="1"/>
</dbReference>
<protein>
    <submittedName>
        <fullName evidence="1">Uncharacterized protein</fullName>
    </submittedName>
</protein>
<organism evidence="1 2">
    <name type="scientific">Nepenthes gracilis</name>
    <name type="common">Slender pitcher plant</name>
    <dbReference type="NCBI Taxonomy" id="150966"/>
    <lineage>
        <taxon>Eukaryota</taxon>
        <taxon>Viridiplantae</taxon>
        <taxon>Streptophyta</taxon>
        <taxon>Embryophyta</taxon>
        <taxon>Tracheophyta</taxon>
        <taxon>Spermatophyta</taxon>
        <taxon>Magnoliopsida</taxon>
        <taxon>eudicotyledons</taxon>
        <taxon>Gunneridae</taxon>
        <taxon>Pentapetalae</taxon>
        <taxon>Caryophyllales</taxon>
        <taxon>Nepenthaceae</taxon>
        <taxon>Nepenthes</taxon>
    </lineage>
</organism>
<accession>A0AAD3SA87</accession>